<sequence length="141" mass="15982">MSLKTQPTDQNPAEVLNAVEDPNRREDCLRLLEIFEEEVGAPAVMWGDAIVGFGTYHYIYESGREGDWMLAGFSPRKRNISLYIMSGFEGVEDIMSRLGKHKTGKSCLYINKLADIDEAALRELIQRSLTYLKNTYETTPA</sequence>
<evidence type="ECO:0000259" key="1">
    <source>
        <dbReference type="Pfam" id="PF08818"/>
    </source>
</evidence>
<accession>A0A5C6X704</accession>
<dbReference type="AlphaFoldDB" id="A0A5C6X704"/>
<comment type="caution">
    <text evidence="2">The sequence shown here is derived from an EMBL/GenBank/DDBJ whole genome shotgun (WGS) entry which is preliminary data.</text>
</comment>
<proteinExistence type="predicted"/>
<dbReference type="RefSeq" id="WP_146976798.1">
    <property type="nucleotide sequence ID" value="NZ_VOSL01000139.1"/>
</dbReference>
<organism evidence="2 3">
    <name type="scientific">Lujinxingia vulgaris</name>
    <dbReference type="NCBI Taxonomy" id="2600176"/>
    <lineage>
        <taxon>Bacteria</taxon>
        <taxon>Deltaproteobacteria</taxon>
        <taxon>Bradymonadales</taxon>
        <taxon>Lujinxingiaceae</taxon>
        <taxon>Lujinxingia</taxon>
    </lineage>
</organism>
<dbReference type="Pfam" id="PF08818">
    <property type="entry name" value="DUF1801"/>
    <property type="match status" value="1"/>
</dbReference>
<dbReference type="Proteomes" id="UP000321046">
    <property type="component" value="Unassembled WGS sequence"/>
</dbReference>
<evidence type="ECO:0000313" key="2">
    <source>
        <dbReference type="EMBL" id="TXD32124.1"/>
    </source>
</evidence>
<dbReference type="OrthoDB" id="5951444at2"/>
<feature type="domain" description="YdhG-like" evidence="1">
    <location>
        <begin position="24"/>
        <end position="128"/>
    </location>
</feature>
<dbReference type="EMBL" id="VOSL01000139">
    <property type="protein sequence ID" value="TXD32124.1"/>
    <property type="molecule type" value="Genomic_DNA"/>
</dbReference>
<reference evidence="2 3" key="1">
    <citation type="submission" date="2019-08" db="EMBL/GenBank/DDBJ databases">
        <title>Bradymonadales sp. TMQ2.</title>
        <authorList>
            <person name="Liang Q."/>
        </authorList>
    </citation>
    <scope>NUCLEOTIDE SEQUENCE [LARGE SCALE GENOMIC DNA]</scope>
    <source>
        <strain evidence="2 3">TMQ2</strain>
    </source>
</reference>
<name>A0A5C6X704_9DELT</name>
<dbReference type="SUPFAM" id="SSF159888">
    <property type="entry name" value="YdhG-like"/>
    <property type="match status" value="1"/>
</dbReference>
<dbReference type="InterPro" id="IPR014922">
    <property type="entry name" value="YdhG-like"/>
</dbReference>
<evidence type="ECO:0000313" key="3">
    <source>
        <dbReference type="Proteomes" id="UP000321046"/>
    </source>
</evidence>
<gene>
    <name evidence="2" type="ORF">FRC96_18795</name>
</gene>
<protein>
    <submittedName>
        <fullName evidence="2">DUF1801 domain-containing protein</fullName>
    </submittedName>
</protein>